<keyword evidence="2" id="KW-1133">Transmembrane helix</keyword>
<feature type="transmembrane region" description="Helical" evidence="2">
    <location>
        <begin position="12"/>
        <end position="37"/>
    </location>
</feature>
<dbReference type="SUPFAM" id="SSF54523">
    <property type="entry name" value="Pili subunits"/>
    <property type="match status" value="1"/>
</dbReference>
<dbReference type="InterPro" id="IPR045584">
    <property type="entry name" value="Pilin-like"/>
</dbReference>
<dbReference type="Pfam" id="PF07963">
    <property type="entry name" value="N_methyl"/>
    <property type="match status" value="1"/>
</dbReference>
<organism evidence="3 4">
    <name type="scientific">Chondromyces crocatus</name>
    <dbReference type="NCBI Taxonomy" id="52"/>
    <lineage>
        <taxon>Bacteria</taxon>
        <taxon>Pseudomonadati</taxon>
        <taxon>Myxococcota</taxon>
        <taxon>Polyangia</taxon>
        <taxon>Polyangiales</taxon>
        <taxon>Polyangiaceae</taxon>
        <taxon>Chondromyces</taxon>
    </lineage>
</organism>
<accession>A0A0K1E820</accession>
<dbReference type="AlphaFoldDB" id="A0A0K1E820"/>
<feature type="compositionally biased region" description="Basic and acidic residues" evidence="1">
    <location>
        <begin position="222"/>
        <end position="236"/>
    </location>
</feature>
<dbReference type="STRING" id="52.CMC5_008340"/>
<feature type="region of interest" description="Disordered" evidence="1">
    <location>
        <begin position="213"/>
        <end position="236"/>
    </location>
</feature>
<dbReference type="RefSeq" id="WP_050429185.1">
    <property type="nucleotide sequence ID" value="NZ_CP012159.1"/>
</dbReference>
<evidence type="ECO:0008006" key="5">
    <source>
        <dbReference type="Google" id="ProtNLM"/>
    </source>
</evidence>
<dbReference type="InterPro" id="IPR012902">
    <property type="entry name" value="N_methyl_site"/>
</dbReference>
<protein>
    <recommendedName>
        <fullName evidence="5">Prepilin-type N-terminal cleavage/methylation domain-containing protein</fullName>
    </recommendedName>
</protein>
<sequence>MRRHRASRAVTLVEVLIAIALVAVVTGGAVTSMGLVASARLKRSASMLAGAIRVAYAHANAKSKPVRLVFDLEQRLVILEESSAPTMALKKKDATGGAAAATEAERAAIEEAESILKGPRVARPSFQATKAFGWNLEQDRPGKELEKGVRFLQVETAHQDEPIHAGRAYLYFWPGGQTERAAIQLIRSDAERPEEGTVMTVLVSPLTGKASILKGAVSMPQPRDDREESERQDSSW</sequence>
<keyword evidence="4" id="KW-1185">Reference proteome</keyword>
<dbReference type="PATRIC" id="fig|52.7.peg.899"/>
<evidence type="ECO:0000256" key="2">
    <source>
        <dbReference type="SAM" id="Phobius"/>
    </source>
</evidence>
<dbReference type="KEGG" id="ccro:CMC5_008340"/>
<keyword evidence="2" id="KW-0812">Transmembrane</keyword>
<dbReference type="OrthoDB" id="5510520at2"/>
<dbReference type="Proteomes" id="UP000067626">
    <property type="component" value="Chromosome"/>
</dbReference>
<evidence type="ECO:0000313" key="3">
    <source>
        <dbReference type="EMBL" id="AKT36713.1"/>
    </source>
</evidence>
<dbReference type="EMBL" id="CP012159">
    <property type="protein sequence ID" value="AKT36713.1"/>
    <property type="molecule type" value="Genomic_DNA"/>
</dbReference>
<reference evidence="3 4" key="1">
    <citation type="submission" date="2015-07" db="EMBL/GenBank/DDBJ databases">
        <title>Genome analysis of myxobacterium Chondromyces crocatus Cm c5 reveals a high potential for natural compound synthesis and the genetic basis for the loss of fruiting body formation.</title>
        <authorList>
            <person name="Zaburannyi N."/>
            <person name="Bunk B."/>
            <person name="Maier J."/>
            <person name="Overmann J."/>
            <person name="Mueller R."/>
        </authorList>
    </citation>
    <scope>NUCLEOTIDE SEQUENCE [LARGE SCALE GENOMIC DNA]</scope>
    <source>
        <strain evidence="3 4">Cm c5</strain>
    </source>
</reference>
<evidence type="ECO:0000313" key="4">
    <source>
        <dbReference type="Proteomes" id="UP000067626"/>
    </source>
</evidence>
<evidence type="ECO:0000256" key="1">
    <source>
        <dbReference type="SAM" id="MobiDB-lite"/>
    </source>
</evidence>
<proteinExistence type="predicted"/>
<name>A0A0K1E820_CHOCO</name>
<keyword evidence="2" id="KW-0472">Membrane</keyword>
<gene>
    <name evidence="3" type="ORF">CMC5_008340</name>
</gene>